<dbReference type="Proteomes" id="UP000887565">
    <property type="component" value="Unplaced"/>
</dbReference>
<evidence type="ECO:0000313" key="3">
    <source>
        <dbReference type="WBParaSite" id="nRc.2.0.1.t07135-RA"/>
    </source>
</evidence>
<evidence type="ECO:0000256" key="1">
    <source>
        <dbReference type="SAM" id="MobiDB-lite"/>
    </source>
</evidence>
<dbReference type="AlphaFoldDB" id="A0A915HZ18"/>
<dbReference type="WBParaSite" id="nRc.2.0.1.t07135-RA">
    <property type="protein sequence ID" value="nRc.2.0.1.t07135-RA"/>
    <property type="gene ID" value="nRc.2.0.1.g07135"/>
</dbReference>
<protein>
    <submittedName>
        <fullName evidence="3">Uncharacterized protein</fullName>
    </submittedName>
</protein>
<proteinExistence type="predicted"/>
<name>A0A915HZ18_ROMCU</name>
<sequence>MSSPATTSNPAVVGAEAATGRFSVKETKKFRNERSTLMHCINFTCKCRAGSITRVPALSKTDKIPKYVWWHLPRVYDNANLLETWNKLEVDGLACPYRRFSAKRSKSSSALNSNSRKVRVDDKANIRKRQNI</sequence>
<feature type="region of interest" description="Disordered" evidence="1">
    <location>
        <begin position="104"/>
        <end position="132"/>
    </location>
</feature>
<organism evidence="2 3">
    <name type="scientific">Romanomermis culicivorax</name>
    <name type="common">Nematode worm</name>
    <dbReference type="NCBI Taxonomy" id="13658"/>
    <lineage>
        <taxon>Eukaryota</taxon>
        <taxon>Metazoa</taxon>
        <taxon>Ecdysozoa</taxon>
        <taxon>Nematoda</taxon>
        <taxon>Enoplea</taxon>
        <taxon>Dorylaimia</taxon>
        <taxon>Mermithida</taxon>
        <taxon>Mermithoidea</taxon>
        <taxon>Mermithidae</taxon>
        <taxon>Romanomermis</taxon>
    </lineage>
</organism>
<keyword evidence="2" id="KW-1185">Reference proteome</keyword>
<accession>A0A915HZ18</accession>
<evidence type="ECO:0000313" key="2">
    <source>
        <dbReference type="Proteomes" id="UP000887565"/>
    </source>
</evidence>
<reference evidence="3" key="1">
    <citation type="submission" date="2022-11" db="UniProtKB">
        <authorList>
            <consortium name="WormBaseParasite"/>
        </authorList>
    </citation>
    <scope>IDENTIFICATION</scope>
</reference>